<dbReference type="AlphaFoldDB" id="A0A1I5TNH6"/>
<accession>A0A1I5TNH6</accession>
<dbReference type="RefSeq" id="WP_075023964.1">
    <property type="nucleotide sequence ID" value="NZ_CP083237.1"/>
</dbReference>
<gene>
    <name evidence="2" type="ORF">SAMN04489713_11860</name>
</gene>
<sequence>MELWSVVRWVRAASFAATCAGLAAAGHLLGGGSVGRLALPVCFAVTFVPALALTRRERTLATILPAVAVCQTVLHALLAQMSPGHAMPAGAGAAPHMAGEMQGMHGESSGFGMLLMHAVAVLVTSWWLECGESRLCALVRRVAGWAVRAIVRLRPVPVRGPARVVRPRRRVRAPLQASALRHVMARRGPPADLAALA</sequence>
<dbReference type="eggNOG" id="ENOG5033FP8">
    <property type="taxonomic scope" value="Bacteria"/>
</dbReference>
<dbReference type="InParanoid" id="A0A1I5TNH6"/>
<reference evidence="2 3" key="1">
    <citation type="submission" date="2016-10" db="EMBL/GenBank/DDBJ databases">
        <authorList>
            <person name="de Groot N.N."/>
        </authorList>
    </citation>
    <scope>NUCLEOTIDE SEQUENCE [LARGE SCALE GENOMIC DNA]</scope>
    <source>
        <strain evidence="2 3">DSM 43067</strain>
    </source>
</reference>
<keyword evidence="1" id="KW-0472">Membrane</keyword>
<feature type="transmembrane region" description="Helical" evidence="1">
    <location>
        <begin position="35"/>
        <end position="53"/>
    </location>
</feature>
<evidence type="ECO:0000256" key="1">
    <source>
        <dbReference type="SAM" id="Phobius"/>
    </source>
</evidence>
<dbReference type="STRING" id="1993.SAMN04489713_11860"/>
<proteinExistence type="predicted"/>
<evidence type="ECO:0000313" key="3">
    <source>
        <dbReference type="Proteomes" id="UP000183413"/>
    </source>
</evidence>
<feature type="transmembrane region" description="Helical" evidence="1">
    <location>
        <begin position="110"/>
        <end position="128"/>
    </location>
</feature>
<dbReference type="EMBL" id="FOVH01000018">
    <property type="protein sequence ID" value="SFP84528.1"/>
    <property type="molecule type" value="Genomic_DNA"/>
</dbReference>
<feature type="transmembrane region" description="Helical" evidence="1">
    <location>
        <begin position="60"/>
        <end position="78"/>
    </location>
</feature>
<keyword evidence="1" id="KW-1133">Transmembrane helix</keyword>
<organism evidence="2 3">
    <name type="scientific">Actinomadura madurae</name>
    <dbReference type="NCBI Taxonomy" id="1993"/>
    <lineage>
        <taxon>Bacteria</taxon>
        <taxon>Bacillati</taxon>
        <taxon>Actinomycetota</taxon>
        <taxon>Actinomycetes</taxon>
        <taxon>Streptosporangiales</taxon>
        <taxon>Thermomonosporaceae</taxon>
        <taxon>Actinomadura</taxon>
    </lineage>
</organism>
<keyword evidence="3" id="KW-1185">Reference proteome</keyword>
<evidence type="ECO:0000313" key="2">
    <source>
        <dbReference type="EMBL" id="SFP84528.1"/>
    </source>
</evidence>
<dbReference type="Proteomes" id="UP000183413">
    <property type="component" value="Unassembled WGS sequence"/>
</dbReference>
<protein>
    <submittedName>
        <fullName evidence="2">Uncharacterized protein</fullName>
    </submittedName>
</protein>
<name>A0A1I5TNH6_9ACTN</name>
<dbReference type="GeneID" id="99652450"/>
<keyword evidence="1" id="KW-0812">Transmembrane</keyword>